<dbReference type="PANTHER" id="PTHR42208">
    <property type="entry name" value="HEAVY METAL TRANSPORTER-RELATED"/>
    <property type="match status" value="1"/>
</dbReference>
<feature type="domain" description="Urease accessory protein UreH-like transmembrane" evidence="2">
    <location>
        <begin position="8"/>
        <end position="211"/>
    </location>
</feature>
<feature type="transmembrane region" description="Helical" evidence="1">
    <location>
        <begin position="164"/>
        <end position="189"/>
    </location>
</feature>
<keyword evidence="1" id="KW-0812">Transmembrane</keyword>
<dbReference type="Pfam" id="PF13386">
    <property type="entry name" value="DsbD_2"/>
    <property type="match status" value="1"/>
</dbReference>
<keyword evidence="4" id="KW-1185">Reference proteome</keyword>
<protein>
    <submittedName>
        <fullName evidence="3">Sulfite exporter TauE/SafE family protein</fullName>
    </submittedName>
</protein>
<evidence type="ECO:0000256" key="1">
    <source>
        <dbReference type="SAM" id="Phobius"/>
    </source>
</evidence>
<feature type="transmembrane region" description="Helical" evidence="1">
    <location>
        <begin position="133"/>
        <end position="152"/>
    </location>
</feature>
<evidence type="ECO:0000313" key="4">
    <source>
        <dbReference type="Proteomes" id="UP001248581"/>
    </source>
</evidence>
<proteinExistence type="predicted"/>
<dbReference type="EMBL" id="CP134146">
    <property type="protein sequence ID" value="WNC66909.1"/>
    <property type="molecule type" value="Genomic_DNA"/>
</dbReference>
<feature type="transmembrane region" description="Helical" evidence="1">
    <location>
        <begin position="201"/>
        <end position="218"/>
    </location>
</feature>
<sequence length="222" mass="24072">MELDFLSAFLIGIAGAGHCVAMCGGITTMLTASIEDKSKANISLILAYNFGRISAYTFAGAIAGLTGSLAAKSLGFPILWLKVIAALFVIFLGLYIAKWSFALAKVENIGKMLWRYLQPLSKKFIPVTNIKQSLMLGVVWGWLPCGLVYSTLTWSIASASWYNGALIMFAFGLGTLPALLTLSSGFKFVTKTLQSVLIRKLTAILLIIYGTFSLYIALNQIF</sequence>
<dbReference type="Proteomes" id="UP001248581">
    <property type="component" value="Chromosome"/>
</dbReference>
<feature type="transmembrane region" description="Helical" evidence="1">
    <location>
        <begin position="77"/>
        <end position="97"/>
    </location>
</feature>
<dbReference type="PANTHER" id="PTHR42208:SF1">
    <property type="entry name" value="HEAVY METAL TRANSPORTER"/>
    <property type="match status" value="1"/>
</dbReference>
<keyword evidence="1" id="KW-1133">Transmembrane helix</keyword>
<evidence type="ECO:0000259" key="2">
    <source>
        <dbReference type="Pfam" id="PF13386"/>
    </source>
</evidence>
<feature type="transmembrane region" description="Helical" evidence="1">
    <location>
        <begin position="6"/>
        <end position="32"/>
    </location>
</feature>
<reference evidence="4" key="1">
    <citation type="submission" date="2023-09" db="EMBL/GenBank/DDBJ databases">
        <authorList>
            <person name="Li S."/>
            <person name="Li X."/>
            <person name="Zhang C."/>
            <person name="Zhao Z."/>
        </authorList>
    </citation>
    <scope>NUCLEOTIDE SEQUENCE [LARGE SCALE GENOMIC DNA]</scope>
    <source>
        <strain evidence="4">SQ345</strain>
    </source>
</reference>
<gene>
    <name evidence="3" type="ORF">RI845_10195</name>
</gene>
<feature type="transmembrane region" description="Helical" evidence="1">
    <location>
        <begin position="53"/>
        <end position="71"/>
    </location>
</feature>
<evidence type="ECO:0000313" key="3">
    <source>
        <dbReference type="EMBL" id="WNC66909.1"/>
    </source>
</evidence>
<dbReference type="RefSeq" id="WP_348386074.1">
    <property type="nucleotide sequence ID" value="NZ_CP134146.1"/>
</dbReference>
<name>A0ABY9TE29_9GAMM</name>
<accession>A0ABY9TE29</accession>
<organism evidence="3 4">
    <name type="scientific">Thalassotalea nanhaiensis</name>
    <dbReference type="NCBI Taxonomy" id="3065648"/>
    <lineage>
        <taxon>Bacteria</taxon>
        <taxon>Pseudomonadati</taxon>
        <taxon>Pseudomonadota</taxon>
        <taxon>Gammaproteobacteria</taxon>
        <taxon>Alteromonadales</taxon>
        <taxon>Colwelliaceae</taxon>
        <taxon>Thalassotalea</taxon>
    </lineage>
</organism>
<dbReference type="InterPro" id="IPR039447">
    <property type="entry name" value="UreH-like_TM_dom"/>
</dbReference>
<keyword evidence="1" id="KW-0472">Membrane</keyword>